<comment type="subcellular location">
    <subcellularLocation>
        <location evidence="1">Cell outer membrane</location>
        <topology evidence="1">Multi-pass membrane protein</topology>
    </subcellularLocation>
</comment>
<evidence type="ECO:0000313" key="14">
    <source>
        <dbReference type="Proteomes" id="UP000617628"/>
    </source>
</evidence>
<keyword evidence="4" id="KW-0410">Iron transport</keyword>
<dbReference type="Gene3D" id="2.40.170.20">
    <property type="entry name" value="TonB-dependent receptor, beta-barrel domain"/>
    <property type="match status" value="2"/>
</dbReference>
<dbReference type="RefSeq" id="WP_200358570.1">
    <property type="nucleotide sequence ID" value="NZ_JAENIL010000068.1"/>
</dbReference>
<organism evidence="13 14">
    <name type="scientific">Pelagicoccus mobilis</name>
    <dbReference type="NCBI Taxonomy" id="415221"/>
    <lineage>
        <taxon>Bacteria</taxon>
        <taxon>Pseudomonadati</taxon>
        <taxon>Verrucomicrobiota</taxon>
        <taxon>Opitutia</taxon>
        <taxon>Puniceicoccales</taxon>
        <taxon>Pelagicoccaceae</taxon>
        <taxon>Pelagicoccus</taxon>
    </lineage>
</organism>
<evidence type="ECO:0000256" key="1">
    <source>
        <dbReference type="ARBA" id="ARBA00004571"/>
    </source>
</evidence>
<keyword evidence="3" id="KW-1134">Transmembrane beta strand</keyword>
<dbReference type="PANTHER" id="PTHR32552:SF68">
    <property type="entry name" value="FERRICHROME OUTER MEMBRANE TRANSPORTER_PHAGE RECEPTOR"/>
    <property type="match status" value="1"/>
</dbReference>
<evidence type="ECO:0000256" key="6">
    <source>
        <dbReference type="ARBA" id="ARBA00022729"/>
    </source>
</evidence>
<keyword evidence="14" id="KW-1185">Reference proteome</keyword>
<evidence type="ECO:0000256" key="10">
    <source>
        <dbReference type="ARBA" id="ARBA00023237"/>
    </source>
</evidence>
<evidence type="ECO:0000313" key="13">
    <source>
        <dbReference type="EMBL" id="MBK1880051.1"/>
    </source>
</evidence>
<feature type="signal peptide" evidence="11">
    <location>
        <begin position="1"/>
        <end position="28"/>
    </location>
</feature>
<dbReference type="SUPFAM" id="SSF56935">
    <property type="entry name" value="Porins"/>
    <property type="match status" value="1"/>
</dbReference>
<evidence type="ECO:0000256" key="5">
    <source>
        <dbReference type="ARBA" id="ARBA00022692"/>
    </source>
</evidence>
<evidence type="ECO:0000256" key="9">
    <source>
        <dbReference type="ARBA" id="ARBA00023136"/>
    </source>
</evidence>
<evidence type="ECO:0000259" key="12">
    <source>
        <dbReference type="Pfam" id="PF07715"/>
    </source>
</evidence>
<keyword evidence="13" id="KW-0675">Receptor</keyword>
<accession>A0A934S3K9</accession>
<dbReference type="EMBL" id="JAENIL010000068">
    <property type="protein sequence ID" value="MBK1880051.1"/>
    <property type="molecule type" value="Genomic_DNA"/>
</dbReference>
<evidence type="ECO:0000256" key="2">
    <source>
        <dbReference type="ARBA" id="ARBA00022448"/>
    </source>
</evidence>
<keyword evidence="9" id="KW-0472">Membrane</keyword>
<dbReference type="InterPro" id="IPR039426">
    <property type="entry name" value="TonB-dep_rcpt-like"/>
</dbReference>
<keyword evidence="8" id="KW-0406">Ion transport</keyword>
<proteinExistence type="predicted"/>
<evidence type="ECO:0000256" key="7">
    <source>
        <dbReference type="ARBA" id="ARBA00023004"/>
    </source>
</evidence>
<evidence type="ECO:0000256" key="8">
    <source>
        <dbReference type="ARBA" id="ARBA00023065"/>
    </source>
</evidence>
<dbReference type="Gene3D" id="2.170.130.10">
    <property type="entry name" value="TonB-dependent receptor, plug domain"/>
    <property type="match status" value="1"/>
</dbReference>
<dbReference type="InterPro" id="IPR036942">
    <property type="entry name" value="Beta-barrel_TonB_sf"/>
</dbReference>
<keyword evidence="2" id="KW-0813">Transport</keyword>
<sequence>MREKPKLPHGLFKGLLTLALASSPSIYAQDDTDEDEIYELSPFTVDASDDEGYQTTNTLSGTRLNTENRYVGASVTEVTQQLLEDLAVDNFEDVLNYVPNSAPAESGGLTADPTGNEQIFGVRYRVRGFLLTGFSRDFFKTRVAPDSYNTERMSFSRGPNSVLFGIAEPGGVTNAVSSRAAWENSNSIGMRFDTWDSTRYDANFNRVLLEDKLALRVATVYDDHRNHRNPWHNKSERYYGAVTFKPFENTTLRAHHEWGDAERLNVRSWAPSDGITPWIAAGSQPIPDDVLNMTYPYFLSNPDVFRNRLNEVMAERGMREVPQGRSVLNGNPWAVMATGDVDESYTYQGWYTLGTGQNNVPGFFQETNGGISFTDDSVLPMTSNVLANGNKNTQEFSNTTVTFEQKFTENLFLEVAFNRQDTDNTPDFSMGSRDHVYLDILPTLHTVDPANPLSWWTIGSGTEANPNVGKYYTFNDTPVIFDHNYDDETVRAMLSYELDLRDRFDGKLGTILGHHNFAVMYEENDVGFVDRQFWLKNAMTSPETTDLSHGSGWIAIKNYIDIENGQYKVPEFASMYPRVWEENASDLPEANTTFVAPFWLGRFGTNTFSETTTEMFAMQNFFWDKKIVTTFGWREDDLDSWSVGANFDPATGLSTNVKRIDPRTGNAVSAGGSTNSKGIVITPIPWLGVFYNESSNFNPASAEKVDIFGNGIGNETGEGKDYGFKFHLMDGKLTGSLAWFETNFLNQATGGPRVGPVAPFDPPRATTRWALEQYYAALTPDDLAAWTSERQAAGLGAPEDFEFWRQHGQFNWDVYQATQDFSSEGWELSLTANPTPNWRMTFNLSKQENVSSNVAPEMRKWAVHIRDLIEDDYPEFLPFLTDTVGADGNRNTIAEQLDLFDRHIVEIASLEGFSDQRQPELSANFVTGYDFQEGPFKKFSVGGSYRWRDRAVVGYTYADDGSGALDATNPYWNDDTHWVGLFVKYRTTISDGVDMQLQLNVDNAFDSDSLNPLLSRQVNGQRFDSRWILPEGRSFALSAKFDF</sequence>
<keyword evidence="6 11" id="KW-0732">Signal</keyword>
<evidence type="ECO:0000256" key="4">
    <source>
        <dbReference type="ARBA" id="ARBA00022496"/>
    </source>
</evidence>
<comment type="caution">
    <text evidence="13">The sequence shown here is derived from an EMBL/GenBank/DDBJ whole genome shotgun (WGS) entry which is preliminary data.</text>
</comment>
<evidence type="ECO:0000256" key="3">
    <source>
        <dbReference type="ARBA" id="ARBA00022452"/>
    </source>
</evidence>
<keyword evidence="5" id="KW-0812">Transmembrane</keyword>
<reference evidence="13" key="1">
    <citation type="submission" date="2021-01" db="EMBL/GenBank/DDBJ databases">
        <title>Modified the classification status of verrucomicrobia.</title>
        <authorList>
            <person name="Feng X."/>
        </authorList>
    </citation>
    <scope>NUCLEOTIDE SEQUENCE</scope>
    <source>
        <strain evidence="13">KCTC 13126</strain>
    </source>
</reference>
<feature type="domain" description="TonB-dependent receptor plug" evidence="12">
    <location>
        <begin position="70"/>
        <end position="172"/>
    </location>
</feature>
<dbReference type="PANTHER" id="PTHR32552">
    <property type="entry name" value="FERRICHROME IRON RECEPTOR-RELATED"/>
    <property type="match status" value="1"/>
</dbReference>
<dbReference type="Pfam" id="PF07715">
    <property type="entry name" value="Plug"/>
    <property type="match status" value="1"/>
</dbReference>
<evidence type="ECO:0000256" key="11">
    <source>
        <dbReference type="SAM" id="SignalP"/>
    </source>
</evidence>
<protein>
    <submittedName>
        <fullName evidence="13">TonB-dependent receptor plug domain-containing protein</fullName>
    </submittedName>
</protein>
<keyword evidence="7" id="KW-0408">Iron</keyword>
<keyword evidence="10" id="KW-0998">Cell outer membrane</keyword>
<gene>
    <name evidence="13" type="ORF">JIN87_24415</name>
</gene>
<dbReference type="Proteomes" id="UP000617628">
    <property type="component" value="Unassembled WGS sequence"/>
</dbReference>
<dbReference type="InterPro" id="IPR037066">
    <property type="entry name" value="Plug_dom_sf"/>
</dbReference>
<dbReference type="AlphaFoldDB" id="A0A934S3K9"/>
<name>A0A934S3K9_9BACT</name>
<dbReference type="GO" id="GO:0015344">
    <property type="term" value="F:siderophore uptake transmembrane transporter activity"/>
    <property type="evidence" value="ECO:0007669"/>
    <property type="project" value="TreeGrafter"/>
</dbReference>
<dbReference type="InterPro" id="IPR012910">
    <property type="entry name" value="Plug_dom"/>
</dbReference>
<feature type="chain" id="PRO_5037036624" evidence="11">
    <location>
        <begin position="29"/>
        <end position="1043"/>
    </location>
</feature>
<dbReference type="GO" id="GO:0009279">
    <property type="term" value="C:cell outer membrane"/>
    <property type="evidence" value="ECO:0007669"/>
    <property type="project" value="UniProtKB-SubCell"/>
</dbReference>